<dbReference type="eggNOG" id="KOG4604">
    <property type="taxonomic scope" value="Eukaryota"/>
</dbReference>
<dbReference type="EnsemblMetazoa" id="HelroT138688">
    <property type="protein sequence ID" value="HelroP138688"/>
    <property type="gene ID" value="HelroG138688"/>
</dbReference>
<proteinExistence type="inferred from homology"/>
<dbReference type="Pfam" id="PF04418">
    <property type="entry name" value="DUF543"/>
    <property type="match status" value="1"/>
</dbReference>
<evidence type="ECO:0000256" key="9">
    <source>
        <dbReference type="RuleBase" id="RU363011"/>
    </source>
</evidence>
<evidence type="ECO:0000256" key="6">
    <source>
        <dbReference type="ARBA" id="ARBA00022989"/>
    </source>
</evidence>
<gene>
    <name evidence="11" type="primary">20196515</name>
    <name evidence="10" type="ORF">HELRODRAFT_138688</name>
</gene>
<dbReference type="KEGG" id="hro:HELRODRAFT_138688"/>
<evidence type="ECO:0000256" key="8">
    <source>
        <dbReference type="ARBA" id="ARBA00023136"/>
    </source>
</evidence>
<accession>T1EIW5</accession>
<keyword evidence="4" id="KW-0812">Transmembrane</keyword>
<dbReference type="RefSeq" id="XP_009018606.1">
    <property type="nucleotide sequence ID" value="XM_009020358.1"/>
</dbReference>
<keyword evidence="5 9" id="KW-0999">Mitochondrion inner membrane</keyword>
<evidence type="ECO:0000313" key="12">
    <source>
        <dbReference type="Proteomes" id="UP000015101"/>
    </source>
</evidence>
<evidence type="ECO:0000313" key="10">
    <source>
        <dbReference type="EMBL" id="ESO03458.1"/>
    </source>
</evidence>
<dbReference type="InParanoid" id="T1EIW5"/>
<evidence type="ECO:0000313" key="11">
    <source>
        <dbReference type="EnsemblMetazoa" id="HelroP138688"/>
    </source>
</evidence>
<dbReference type="EMBL" id="KB096633">
    <property type="protein sequence ID" value="ESO03458.1"/>
    <property type="molecule type" value="Genomic_DNA"/>
</dbReference>
<comment type="subunit">
    <text evidence="9">Component of the mitochondrial contact site and cristae organizing system (MICOS) complex.</text>
</comment>
<keyword evidence="12" id="KW-1185">Reference proteome</keyword>
<protein>
    <recommendedName>
        <fullName evidence="9">MICOS complex subunit MIC10</fullName>
    </recommendedName>
</protein>
<evidence type="ECO:0000256" key="2">
    <source>
        <dbReference type="ARBA" id="ARBA00004434"/>
    </source>
</evidence>
<organism evidence="11 12">
    <name type="scientific">Helobdella robusta</name>
    <name type="common">Californian leech</name>
    <dbReference type="NCBI Taxonomy" id="6412"/>
    <lineage>
        <taxon>Eukaryota</taxon>
        <taxon>Metazoa</taxon>
        <taxon>Spiralia</taxon>
        <taxon>Lophotrochozoa</taxon>
        <taxon>Annelida</taxon>
        <taxon>Clitellata</taxon>
        <taxon>Hirudinea</taxon>
        <taxon>Rhynchobdellida</taxon>
        <taxon>Glossiphoniidae</taxon>
        <taxon>Helobdella</taxon>
    </lineage>
</organism>
<evidence type="ECO:0000256" key="5">
    <source>
        <dbReference type="ARBA" id="ARBA00022792"/>
    </source>
</evidence>
<evidence type="ECO:0000256" key="1">
    <source>
        <dbReference type="ARBA" id="ARBA00002689"/>
    </source>
</evidence>
<dbReference type="HOGENOM" id="CLU_068905_2_1_1"/>
<keyword evidence="7 9" id="KW-0496">Mitochondrion</keyword>
<comment type="function">
    <text evidence="1 9">Component of the MICOS complex, a large protein complex of the mitochondrial inner membrane that plays crucial roles in the maintenance of crista junctions, inner membrane architecture, and formation of contact sites to the outer membrane.</text>
</comment>
<dbReference type="GeneID" id="20196515"/>
<dbReference type="STRING" id="6412.T1EIW5"/>
<evidence type="ECO:0000256" key="7">
    <source>
        <dbReference type="ARBA" id="ARBA00023128"/>
    </source>
</evidence>
<dbReference type="Proteomes" id="UP000015101">
    <property type="component" value="Unassembled WGS sequence"/>
</dbReference>
<dbReference type="AlphaFoldDB" id="T1EIW5"/>
<keyword evidence="6" id="KW-1133">Transmembrane helix</keyword>
<dbReference type="PANTHER" id="PTHR21304:SF0">
    <property type="entry name" value="MICOS COMPLEX SUBUNIT MIC10"/>
    <property type="match status" value="1"/>
</dbReference>
<sequence length="54" mass="5997">SEDIYGEKWDRCLSESAIKIGRPWPVVFGSGIGIGIGYANCQHDFIHPNLVHGR</sequence>
<keyword evidence="8" id="KW-0472">Membrane</keyword>
<reference evidence="11" key="3">
    <citation type="submission" date="2015-06" db="UniProtKB">
        <authorList>
            <consortium name="EnsemblMetazoa"/>
        </authorList>
    </citation>
    <scope>IDENTIFICATION</scope>
</reference>
<dbReference type="PANTHER" id="PTHR21304">
    <property type="entry name" value="MICOS COMPLEX SUBUNIT MIC10"/>
    <property type="match status" value="1"/>
</dbReference>
<evidence type="ECO:0000256" key="4">
    <source>
        <dbReference type="ARBA" id="ARBA00022692"/>
    </source>
</evidence>
<dbReference type="EMBL" id="AMQM01004703">
    <property type="status" value="NOT_ANNOTATED_CDS"/>
    <property type="molecule type" value="Genomic_DNA"/>
</dbReference>
<dbReference type="OMA" id="KWDQCLA"/>
<comment type="similarity">
    <text evidence="3 9">Belongs to the MICOS complex subunit Mic10 family.</text>
</comment>
<dbReference type="GO" id="GO:0061617">
    <property type="term" value="C:MICOS complex"/>
    <property type="evidence" value="ECO:0007669"/>
    <property type="project" value="UniProtKB-UniRule"/>
</dbReference>
<comment type="subcellular location">
    <subcellularLocation>
        <location evidence="2 9">Mitochondrion inner membrane</location>
        <topology evidence="2 9">Single-pass membrane protein</topology>
    </subcellularLocation>
</comment>
<reference evidence="12" key="1">
    <citation type="submission" date="2012-12" db="EMBL/GenBank/DDBJ databases">
        <authorList>
            <person name="Hellsten U."/>
            <person name="Grimwood J."/>
            <person name="Chapman J.A."/>
            <person name="Shapiro H."/>
            <person name="Aerts A."/>
            <person name="Otillar R.P."/>
            <person name="Terry A.Y."/>
            <person name="Boore J.L."/>
            <person name="Simakov O."/>
            <person name="Marletaz F."/>
            <person name="Cho S.-J."/>
            <person name="Edsinger-Gonzales E."/>
            <person name="Havlak P."/>
            <person name="Kuo D.-H."/>
            <person name="Larsson T."/>
            <person name="Lv J."/>
            <person name="Arendt D."/>
            <person name="Savage R."/>
            <person name="Osoegawa K."/>
            <person name="de Jong P."/>
            <person name="Lindberg D.R."/>
            <person name="Seaver E.C."/>
            <person name="Weisblat D.A."/>
            <person name="Putnam N.H."/>
            <person name="Grigoriev I.V."/>
            <person name="Rokhsar D.S."/>
        </authorList>
    </citation>
    <scope>NUCLEOTIDE SEQUENCE</scope>
</reference>
<evidence type="ECO:0000256" key="3">
    <source>
        <dbReference type="ARBA" id="ARBA00006792"/>
    </source>
</evidence>
<name>T1EIW5_HELRO</name>
<reference evidence="10 12" key="2">
    <citation type="journal article" date="2013" name="Nature">
        <title>Insights into bilaterian evolution from three spiralian genomes.</title>
        <authorList>
            <person name="Simakov O."/>
            <person name="Marletaz F."/>
            <person name="Cho S.J."/>
            <person name="Edsinger-Gonzales E."/>
            <person name="Havlak P."/>
            <person name="Hellsten U."/>
            <person name="Kuo D.H."/>
            <person name="Larsson T."/>
            <person name="Lv J."/>
            <person name="Arendt D."/>
            <person name="Savage R."/>
            <person name="Osoegawa K."/>
            <person name="de Jong P."/>
            <person name="Grimwood J."/>
            <person name="Chapman J.A."/>
            <person name="Shapiro H."/>
            <person name="Aerts A."/>
            <person name="Otillar R.P."/>
            <person name="Terry A.Y."/>
            <person name="Boore J.L."/>
            <person name="Grigoriev I.V."/>
            <person name="Lindberg D.R."/>
            <person name="Seaver E.C."/>
            <person name="Weisblat D.A."/>
            <person name="Putnam N.H."/>
            <person name="Rokhsar D.S."/>
        </authorList>
    </citation>
    <scope>NUCLEOTIDE SEQUENCE</scope>
</reference>
<dbReference type="CTD" id="20196515"/>
<dbReference type="InterPro" id="IPR007512">
    <property type="entry name" value="Mic10"/>
</dbReference>